<feature type="compositionally biased region" description="Basic residues" evidence="1">
    <location>
        <begin position="302"/>
        <end position="312"/>
    </location>
</feature>
<dbReference type="PANTHER" id="PTHR31967">
    <property type="entry name" value="GROUNDHOG (HEDGEHOG-LIKE FAMILY)-RELATED"/>
    <property type="match status" value="1"/>
</dbReference>
<feature type="compositionally biased region" description="Basic and acidic residues" evidence="1">
    <location>
        <begin position="328"/>
        <end position="338"/>
    </location>
</feature>
<dbReference type="EMBL" id="DS268415">
    <property type="protein sequence ID" value="EFP11121.1"/>
    <property type="molecule type" value="Genomic_DNA"/>
</dbReference>
<dbReference type="GO" id="GO:0090597">
    <property type="term" value="P:nematode male tail mating organ morphogenesis"/>
    <property type="evidence" value="ECO:0007669"/>
    <property type="project" value="EnsemblMetazoa"/>
</dbReference>
<dbReference type="Proteomes" id="UP000008281">
    <property type="component" value="Unassembled WGS sequence"/>
</dbReference>
<feature type="chain" id="PRO_5015089355" evidence="2">
    <location>
        <begin position="19"/>
        <end position="573"/>
    </location>
</feature>
<feature type="region of interest" description="Disordered" evidence="1">
    <location>
        <begin position="398"/>
        <end position="444"/>
    </location>
</feature>
<dbReference type="HOGENOM" id="CLU_464014_0_0_1"/>
<feature type="region of interest" description="Disordered" evidence="1">
    <location>
        <begin position="159"/>
        <end position="374"/>
    </location>
</feature>
<feature type="compositionally biased region" description="Polar residues" evidence="1">
    <location>
        <begin position="234"/>
        <end position="252"/>
    </location>
</feature>
<dbReference type="PANTHER" id="PTHR31967:SF21">
    <property type="entry name" value="GROUND-LIKE DOMAIN-CONTAINING PROTEIN"/>
    <property type="match status" value="1"/>
</dbReference>
<evidence type="ECO:0000256" key="1">
    <source>
        <dbReference type="SAM" id="MobiDB-lite"/>
    </source>
</evidence>
<feature type="compositionally biased region" description="Polar residues" evidence="1">
    <location>
        <begin position="363"/>
        <end position="372"/>
    </location>
</feature>
<feature type="compositionally biased region" description="Acidic residues" evidence="1">
    <location>
        <begin position="346"/>
        <end position="361"/>
    </location>
</feature>
<feature type="compositionally biased region" description="Low complexity" evidence="1">
    <location>
        <begin position="176"/>
        <end position="193"/>
    </location>
</feature>
<reference evidence="3" key="1">
    <citation type="submission" date="2007-07" db="EMBL/GenBank/DDBJ databases">
        <title>PCAP assembly of the Caenorhabditis remanei genome.</title>
        <authorList>
            <consortium name="The Caenorhabditis remanei Sequencing Consortium"/>
            <person name="Wilson R.K."/>
        </authorList>
    </citation>
    <scope>NUCLEOTIDE SEQUENCE [LARGE SCALE GENOMIC DNA]</scope>
    <source>
        <strain evidence="3">PB4641</strain>
    </source>
</reference>
<dbReference type="FunCoup" id="E3LUH7">
    <property type="interactions" value="355"/>
</dbReference>
<name>E3LUH7_CAERE</name>
<dbReference type="RefSeq" id="XP_003112600.2">
    <property type="nucleotide sequence ID" value="XM_003112552.2"/>
</dbReference>
<keyword evidence="2" id="KW-0732">Signal</keyword>
<dbReference type="KEGG" id="crq:GCK72_017826"/>
<feature type="compositionally biased region" description="Low complexity" evidence="1">
    <location>
        <begin position="203"/>
        <end position="214"/>
    </location>
</feature>
<dbReference type="AlphaFoldDB" id="E3LUH7"/>
<evidence type="ECO:0000256" key="2">
    <source>
        <dbReference type="SAM" id="SignalP"/>
    </source>
</evidence>
<dbReference type="OrthoDB" id="5854129at2759"/>
<feature type="compositionally biased region" description="Acidic residues" evidence="1">
    <location>
        <begin position="411"/>
        <end position="421"/>
    </location>
</feature>
<dbReference type="Pfam" id="PF04155">
    <property type="entry name" value="Ground-like"/>
    <property type="match status" value="1"/>
</dbReference>
<feature type="compositionally biased region" description="Basic and acidic residues" evidence="1">
    <location>
        <begin position="429"/>
        <end position="442"/>
    </location>
</feature>
<sequence length="573" mass="64544">MFLSLILSLFIFLPDVFESSCVDHRYGVPSKSCKRIKDPKFQIRGQIKIVPMWEFILMQEPKRVKRGAPHQNGTLHAAHSGGRTSSQVLPIPPRWSPNPPPPNSPIRHQTLIQPVDSNAPVPLPPPQRHIVERQVVPFGRPPPIYNLNPYSAQLNPVQNYIRPNLPSPVQYRNGAPNQSQPQGYQPQNAQQHQPAPPHPYPQQRPISNYNQPQRSPYPRPQPYQQQVSPPKQALENNNYSSDRNGGNYQNPTNSGSSRGNKKKDKKKKGRKNKSSKMCKLCREMSEEEDSEEKEVACDMCKKSSRNGKKKGKSQTGRINGKVGGNRKNKIDSDEHPEGEGAQVEDITGDGDDDYYSDDETTDQTPTTASQPTIIDFAKRAEQNKLMRIPVYRGKKLENKTDSYNTGSGEYAEGDGSEEEEKSEFSTNIREAEKPTKYSDKPNVKYSYPPKDTLPLQTCFHNPSGYVCCNLELNNVVESTYKEIRELPDFNPCNLQVIANKVQRASEKMFQHPFETLVAHADFAQNINFAGDLVCKLEIDGKYMISYGTPYHADEALGPQGPNGEPLPVRTLKL</sequence>
<dbReference type="eggNOG" id="ENOG502SR9H">
    <property type="taxonomic scope" value="Eukaryota"/>
</dbReference>
<feature type="compositionally biased region" description="Low complexity" evidence="1">
    <location>
        <begin position="222"/>
        <end position="232"/>
    </location>
</feature>
<organism evidence="4">
    <name type="scientific">Caenorhabditis remanei</name>
    <name type="common">Caenorhabditis vulgaris</name>
    <dbReference type="NCBI Taxonomy" id="31234"/>
    <lineage>
        <taxon>Eukaryota</taxon>
        <taxon>Metazoa</taxon>
        <taxon>Ecdysozoa</taxon>
        <taxon>Nematoda</taxon>
        <taxon>Chromadorea</taxon>
        <taxon>Rhabditida</taxon>
        <taxon>Rhabditina</taxon>
        <taxon>Rhabditomorpha</taxon>
        <taxon>Rhabditoidea</taxon>
        <taxon>Rhabditidae</taxon>
        <taxon>Peloderinae</taxon>
        <taxon>Caenorhabditis</taxon>
    </lineage>
</organism>
<proteinExistence type="predicted"/>
<protein>
    <submittedName>
        <fullName evidence="3">CRE-GRD-9 protein</fullName>
    </submittedName>
</protein>
<feature type="compositionally biased region" description="Basic residues" evidence="1">
    <location>
        <begin position="259"/>
        <end position="276"/>
    </location>
</feature>
<dbReference type="InterPro" id="IPR007284">
    <property type="entry name" value="Ground-like_dom"/>
</dbReference>
<dbReference type="OMA" id="MWEFILM"/>
<gene>
    <name evidence="3" type="primary">Cre-grd-9</name>
    <name evidence="3" type="ORF">CRE_30825</name>
</gene>
<keyword evidence="4" id="KW-1185">Reference proteome</keyword>
<accession>E3LUH7</accession>
<feature type="signal peptide" evidence="2">
    <location>
        <begin position="1"/>
        <end position="18"/>
    </location>
</feature>
<feature type="region of interest" description="Disordered" evidence="1">
    <location>
        <begin position="554"/>
        <end position="573"/>
    </location>
</feature>
<evidence type="ECO:0000313" key="4">
    <source>
        <dbReference type="Proteomes" id="UP000008281"/>
    </source>
</evidence>
<dbReference type="CTD" id="9824292"/>
<dbReference type="STRING" id="31234.E3LUH7"/>
<evidence type="ECO:0000313" key="3">
    <source>
        <dbReference type="EMBL" id="EFP11121.1"/>
    </source>
</evidence>
<dbReference type="GeneID" id="9824292"/>